<evidence type="ECO:0008006" key="13">
    <source>
        <dbReference type="Google" id="ProtNLM"/>
    </source>
</evidence>
<dbReference type="InterPro" id="IPR048734">
    <property type="entry name" value="HL_N-beta"/>
</dbReference>
<feature type="domain" description="Polysaccharide lyase family 8 central" evidence="6">
    <location>
        <begin position="653"/>
        <end position="910"/>
    </location>
</feature>
<dbReference type="eggNOG" id="COG5492">
    <property type="taxonomic scope" value="Bacteria"/>
</dbReference>
<feature type="active site" evidence="4">
    <location>
        <position position="516"/>
    </location>
</feature>
<evidence type="ECO:0000313" key="12">
    <source>
        <dbReference type="Proteomes" id="UP000018126"/>
    </source>
</evidence>
<dbReference type="Gene3D" id="2.60.40.1380">
    <property type="entry name" value="E set domains, domain 4"/>
    <property type="match status" value="1"/>
</dbReference>
<dbReference type="InterPro" id="IPR008979">
    <property type="entry name" value="Galactose-bd-like_sf"/>
</dbReference>
<evidence type="ECO:0000259" key="9">
    <source>
        <dbReference type="Pfam" id="PF21461"/>
    </source>
</evidence>
<feature type="region of interest" description="Disordered" evidence="5">
    <location>
        <begin position="1006"/>
        <end position="1082"/>
    </location>
</feature>
<dbReference type="InterPro" id="IPR008929">
    <property type="entry name" value="Chondroitin_lyas"/>
</dbReference>
<dbReference type="GO" id="GO:0005975">
    <property type="term" value="P:carbohydrate metabolic process"/>
    <property type="evidence" value="ECO:0007669"/>
    <property type="project" value="InterPro"/>
</dbReference>
<dbReference type="Pfam" id="PF02884">
    <property type="entry name" value="Lyase_8_C"/>
    <property type="match status" value="1"/>
</dbReference>
<dbReference type="Pfam" id="PF21461">
    <property type="entry name" value="HL_N-beta"/>
    <property type="match status" value="1"/>
</dbReference>
<dbReference type="GO" id="GO:0016837">
    <property type="term" value="F:carbon-oxygen lyase activity, acting on polysaccharides"/>
    <property type="evidence" value="ECO:0007669"/>
    <property type="project" value="UniProtKB-ARBA"/>
</dbReference>
<dbReference type="PANTHER" id="PTHR38481:SF1">
    <property type="entry name" value="HYALURONATE LYASE"/>
    <property type="match status" value="1"/>
</dbReference>
<dbReference type="InterPro" id="IPR014718">
    <property type="entry name" value="GH-type_carb-bd"/>
</dbReference>
<dbReference type="SUPFAM" id="SSF74650">
    <property type="entry name" value="Galactose mutarotase-like"/>
    <property type="match status" value="1"/>
</dbReference>
<dbReference type="CDD" id="cd01083">
    <property type="entry name" value="GAG_Lyase"/>
    <property type="match status" value="1"/>
</dbReference>
<dbReference type="SUPFAM" id="SSF49863">
    <property type="entry name" value="Hyaluronate lyase-like, C-terminal domain"/>
    <property type="match status" value="1"/>
</dbReference>
<dbReference type="EMBL" id="AYSH01000020">
    <property type="protein sequence ID" value="EST89162.1"/>
    <property type="molecule type" value="Genomic_DNA"/>
</dbReference>
<gene>
    <name evidence="11" type="ORF">T233_01610</name>
</gene>
<comment type="caution">
    <text evidence="11">The sequence shown here is derived from an EMBL/GenBank/DDBJ whole genome shotgun (WGS) entry which is preliminary data.</text>
</comment>
<evidence type="ECO:0000259" key="8">
    <source>
        <dbReference type="Pfam" id="PF08124"/>
    </source>
</evidence>
<dbReference type="GO" id="GO:0030246">
    <property type="term" value="F:carbohydrate binding"/>
    <property type="evidence" value="ECO:0007669"/>
    <property type="project" value="InterPro"/>
</dbReference>
<protein>
    <recommendedName>
        <fullName evidence="13">Hyaluronate lyase</fullName>
    </recommendedName>
</protein>
<feature type="domain" description="Hyaluronate lyase-like N-terminal" evidence="10">
    <location>
        <begin position="48"/>
        <end position="197"/>
    </location>
</feature>
<sequence>MKRITKSSLIILLLSSISLLFEINKLDIQVDAKTLEETIDAQKTINLIKNSDFTVLQSQEGKWTGNQPIDWGIWIPKEITTTNYLAEINDDGYLVLSSKEDDFRAAVTQRIEIDSNKTYELSFKVKTDMLTNVARIRLNEQNQSGQTNLWYSKSVRGTSDWENILQDFKPSKETTFITLELFFEKGTGTLFFDDISLSEKEEDKNTITTLEEQISIDTDNIYVTNREDYRYEISDSSVAIENNGMIYPSGEGETTVRIYNDKNIFIKEIPLTVVLFQETKYRSMLEQWNDVIAGNKYYKSNNSVMVAQNNTLDTSVEDIISLYKYNENSQVLWEDITDYKESANITKSYRRLETLSKQINQPASKFYQSPEAIRIVKNAMKWMNDYIYNENISIQGNWWDYEIGAPRAINNVLSLMKSYFTEVEILAYTEPINYFVPDPYQFRVTLGTPFKALGGNLIDMGRVKIISGALREDEEAVKASVESLQQAFNYAHLGESGFYEDGSYIDHDNVALTGAYGSVLIDGLSQLLPVVLESNLLSVNKLDNLYEFIENSFLPLIYKGEMMDMTRGRAISRENLQSQAAGGEVLRGMMRIASASEENHKLRLNTQIKTFIQMNNYYDIYKSLSSYKDIDLMDQLLADESIMTIHFPNRLSTFNEMSKVAYQNVETNFGLGISMYSNKMQNYEYMNKENARGWYTSDGAVYLYNDDLGHYNDNYWATINPYYIPGTTIIPTKREDGSGMVTLPNSFVGATKLDDTTASVAMDFTNWDETLNVKKSWFIFNNKVVFLGSGIQTKGDVQSLTTIENRKNSERTDYDVLVNGQNQSLNTDTTELKDVKTLMLSSRHSQSMNIGYLFLEKTSLTYSNTINQGSWQDINASQSATDYSNNFLTFYQTHYKQDDDYAYVMYPNVSNEQLTKKENEIQLLKNDNLTQAVYDVNENSWGVVLYENQSFKLNNEITLTQKGIYTVKKQNDRYVISFLNPVENVYTPDTVKSSLLTEVVQEASNKDQSTIIHLSMNKQQLKEQMKKEKKETKEKEKQNKKETKEKEKQNKKETKEKEKQNKKENKEKQKQNKKEQKNKRKK</sequence>
<dbReference type="Gene3D" id="1.50.10.100">
    <property type="entry name" value="Chondroitin AC/alginate lyase"/>
    <property type="match status" value="1"/>
</dbReference>
<evidence type="ECO:0000256" key="2">
    <source>
        <dbReference type="ARBA" id="ARBA00022729"/>
    </source>
</evidence>
<dbReference type="InterPro" id="IPR011013">
    <property type="entry name" value="Gal_mutarotase_sf_dom"/>
</dbReference>
<dbReference type="InterPro" id="IPR003159">
    <property type="entry name" value="Lyase_8_central_dom"/>
</dbReference>
<evidence type="ECO:0000256" key="1">
    <source>
        <dbReference type="ARBA" id="ARBA00006699"/>
    </source>
</evidence>
<dbReference type="GO" id="GO:0005576">
    <property type="term" value="C:extracellular region"/>
    <property type="evidence" value="ECO:0007669"/>
    <property type="project" value="InterPro"/>
</dbReference>
<dbReference type="InterPro" id="IPR014756">
    <property type="entry name" value="Ig_E-set"/>
</dbReference>
<dbReference type="InterPro" id="IPR011071">
    <property type="entry name" value="Lyase_8-like_C"/>
</dbReference>
<evidence type="ECO:0000259" key="7">
    <source>
        <dbReference type="Pfam" id="PF02884"/>
    </source>
</evidence>
<evidence type="ECO:0000256" key="4">
    <source>
        <dbReference type="PIRSR" id="PIRSR638970-1"/>
    </source>
</evidence>
<organism evidence="11 12">
    <name type="scientific">Vagococcus lutrae LBD1</name>
    <dbReference type="NCBI Taxonomy" id="1408226"/>
    <lineage>
        <taxon>Bacteria</taxon>
        <taxon>Bacillati</taxon>
        <taxon>Bacillota</taxon>
        <taxon>Bacilli</taxon>
        <taxon>Lactobacillales</taxon>
        <taxon>Enterococcaceae</taxon>
        <taxon>Vagococcus</taxon>
    </lineage>
</organism>
<evidence type="ECO:0000256" key="3">
    <source>
        <dbReference type="ARBA" id="ARBA00023239"/>
    </source>
</evidence>
<dbReference type="SUPFAM" id="SSF49785">
    <property type="entry name" value="Galactose-binding domain-like"/>
    <property type="match status" value="1"/>
</dbReference>
<dbReference type="PATRIC" id="fig|1408226.3.peg.1567"/>
<dbReference type="Pfam" id="PF22637">
    <property type="entry name" value="CBM_4_9_1"/>
    <property type="match status" value="1"/>
</dbReference>
<dbReference type="Gene3D" id="2.60.120.260">
    <property type="entry name" value="Galactose-binding domain-like"/>
    <property type="match status" value="1"/>
</dbReference>
<dbReference type="InterPro" id="IPR054563">
    <property type="entry name" value="HylB-like_N"/>
</dbReference>
<feature type="active site" evidence="4">
    <location>
        <position position="569"/>
    </location>
</feature>
<keyword evidence="12" id="KW-1185">Reference proteome</keyword>
<dbReference type="Gene3D" id="2.70.98.10">
    <property type="match status" value="1"/>
</dbReference>
<comment type="similarity">
    <text evidence="1">Belongs to the polysaccharide lyase 8 family.</text>
</comment>
<feature type="domain" description="Polysaccharide lyase 8 N-terminal alpha-helical" evidence="8">
    <location>
        <begin position="288"/>
        <end position="610"/>
    </location>
</feature>
<reference evidence="11 12" key="1">
    <citation type="journal article" date="2013" name="Genome Announc.">
        <title>High-Quality Draft Genome Sequence of Vagococcus lutrae Strain LBD1, Isolated from the Largemouth Bass Micropterus salmoides.</title>
        <authorList>
            <person name="Lebreton F."/>
            <person name="Valentino M.D."/>
            <person name="Duncan L.B."/>
            <person name="Zeng Q."/>
            <person name="Manson McGuire A."/>
            <person name="Earl A.M."/>
            <person name="Gilmore M.S."/>
        </authorList>
    </citation>
    <scope>NUCLEOTIDE SEQUENCE [LARGE SCALE GENOMIC DNA]</scope>
    <source>
        <strain evidence="11 12">LBD1</strain>
    </source>
</reference>
<dbReference type="Proteomes" id="UP000018126">
    <property type="component" value="Unassembled WGS sequence"/>
</dbReference>
<proteinExistence type="inferred from homology"/>
<feature type="domain" description="Hyaluronate lyase N-terminal beta-sheet" evidence="9">
    <location>
        <begin position="218"/>
        <end position="273"/>
    </location>
</feature>
<keyword evidence="3" id="KW-0456">Lyase</keyword>
<keyword evidence="2" id="KW-0732">Signal</keyword>
<dbReference type="InterPro" id="IPR038970">
    <property type="entry name" value="Lyase_8"/>
</dbReference>
<dbReference type="STRING" id="1408226.T233_01610"/>
<evidence type="ECO:0000313" key="11">
    <source>
        <dbReference type="EMBL" id="EST89162.1"/>
    </source>
</evidence>
<dbReference type="SUPFAM" id="SSF48230">
    <property type="entry name" value="Chondroitin AC/alginate lyase"/>
    <property type="match status" value="1"/>
</dbReference>
<dbReference type="InterPro" id="IPR004103">
    <property type="entry name" value="Lyase_8_C"/>
</dbReference>
<feature type="compositionally biased region" description="Basic and acidic residues" evidence="5">
    <location>
        <begin position="1020"/>
        <end position="1075"/>
    </location>
</feature>
<dbReference type="InterPro" id="IPR023295">
    <property type="entry name" value="Hyaluronate_lyase_beta_dom_sf"/>
</dbReference>
<feature type="active site" evidence="4">
    <location>
        <position position="507"/>
    </location>
</feature>
<dbReference type="AlphaFoldDB" id="V6Q327"/>
<evidence type="ECO:0000256" key="5">
    <source>
        <dbReference type="SAM" id="MobiDB-lite"/>
    </source>
</evidence>
<dbReference type="Gene3D" id="2.60.220.10">
    <property type="entry name" value="Polysaccharide lyase family 8-like, C-terminal"/>
    <property type="match status" value="1"/>
</dbReference>
<evidence type="ECO:0000259" key="6">
    <source>
        <dbReference type="Pfam" id="PF02278"/>
    </source>
</evidence>
<dbReference type="RefSeq" id="WP_023606915.1">
    <property type="nucleotide sequence ID" value="NZ_AYSH01000020.1"/>
</dbReference>
<dbReference type="SUPFAM" id="SSF81296">
    <property type="entry name" value="E set domains"/>
    <property type="match status" value="1"/>
</dbReference>
<evidence type="ECO:0000259" key="10">
    <source>
        <dbReference type="Pfam" id="PF22637"/>
    </source>
</evidence>
<dbReference type="Pfam" id="PF08124">
    <property type="entry name" value="Lyase_8_N"/>
    <property type="match status" value="1"/>
</dbReference>
<feature type="domain" description="Polysaccharide lyase family 8 C-terminal" evidence="7">
    <location>
        <begin position="923"/>
        <end position="981"/>
    </location>
</feature>
<dbReference type="Pfam" id="PF02278">
    <property type="entry name" value="Lyase_8"/>
    <property type="match status" value="1"/>
</dbReference>
<dbReference type="PANTHER" id="PTHR38481">
    <property type="entry name" value="HYALURONATE LYASE"/>
    <property type="match status" value="1"/>
</dbReference>
<dbReference type="InterPro" id="IPR012970">
    <property type="entry name" value="Lyase_8_alpha_N"/>
</dbReference>
<accession>V6Q327</accession>
<name>V6Q327_9ENTE</name>